<feature type="repeat" description="TPR" evidence="3">
    <location>
        <begin position="41"/>
        <end position="74"/>
    </location>
</feature>
<dbReference type="InterPro" id="IPR011990">
    <property type="entry name" value="TPR-like_helical_dom_sf"/>
</dbReference>
<accession>A0A1V4QIG5</accession>
<dbReference type="PANTHER" id="PTHR44858:SF1">
    <property type="entry name" value="UDP-N-ACETYLGLUCOSAMINE--PEPTIDE N-ACETYLGLUCOSAMINYLTRANSFERASE SPINDLY-RELATED"/>
    <property type="match status" value="1"/>
</dbReference>
<dbReference type="GO" id="GO:0009279">
    <property type="term" value="C:cell outer membrane"/>
    <property type="evidence" value="ECO:0007669"/>
    <property type="project" value="TreeGrafter"/>
</dbReference>
<keyword evidence="2 3" id="KW-0802">TPR repeat</keyword>
<dbReference type="PROSITE" id="PS50293">
    <property type="entry name" value="TPR_REGION"/>
    <property type="match status" value="1"/>
</dbReference>
<name>A0A1V4QIG5_UNCW3</name>
<organism evidence="4 5">
    <name type="scientific">candidate division WOR-3 bacterium 4484_100</name>
    <dbReference type="NCBI Taxonomy" id="1936077"/>
    <lineage>
        <taxon>Bacteria</taxon>
        <taxon>Bacteria division WOR-3</taxon>
    </lineage>
</organism>
<dbReference type="Proteomes" id="UP000191663">
    <property type="component" value="Unassembled WGS sequence"/>
</dbReference>
<evidence type="ECO:0000256" key="1">
    <source>
        <dbReference type="ARBA" id="ARBA00022737"/>
    </source>
</evidence>
<feature type="repeat" description="TPR" evidence="3">
    <location>
        <begin position="7"/>
        <end position="40"/>
    </location>
</feature>
<keyword evidence="1" id="KW-0677">Repeat</keyword>
<dbReference type="InterPro" id="IPR019734">
    <property type="entry name" value="TPR_rpt"/>
</dbReference>
<gene>
    <name evidence="4" type="ORF">BXT86_00720</name>
</gene>
<evidence type="ECO:0000313" key="5">
    <source>
        <dbReference type="Proteomes" id="UP000191663"/>
    </source>
</evidence>
<evidence type="ECO:0000256" key="2">
    <source>
        <dbReference type="ARBA" id="ARBA00022803"/>
    </source>
</evidence>
<dbReference type="PANTHER" id="PTHR44858">
    <property type="entry name" value="TETRATRICOPEPTIDE REPEAT PROTEIN 6"/>
    <property type="match status" value="1"/>
</dbReference>
<dbReference type="GO" id="GO:0046813">
    <property type="term" value="P:receptor-mediated virion attachment to host cell"/>
    <property type="evidence" value="ECO:0007669"/>
    <property type="project" value="TreeGrafter"/>
</dbReference>
<dbReference type="SMART" id="SM00028">
    <property type="entry name" value="TPR"/>
    <property type="match status" value="2"/>
</dbReference>
<reference evidence="5" key="1">
    <citation type="submission" date="2017-01" db="EMBL/GenBank/DDBJ databases">
        <title>Novel pathways for hydrocarbon cycling and metabolic interdependencies in hydrothermal sediment communities.</title>
        <authorList>
            <person name="Dombrowski N."/>
            <person name="Seitz K."/>
            <person name="Teske A."/>
            <person name="Baker B."/>
        </authorList>
    </citation>
    <scope>NUCLEOTIDE SEQUENCE [LARGE SCALE GENOMIC DNA]</scope>
</reference>
<dbReference type="Gene3D" id="1.25.40.10">
    <property type="entry name" value="Tetratricopeptide repeat domain"/>
    <property type="match status" value="1"/>
</dbReference>
<dbReference type="InterPro" id="IPR050498">
    <property type="entry name" value="Ycf3"/>
</dbReference>
<evidence type="ECO:0000256" key="3">
    <source>
        <dbReference type="PROSITE-ProRule" id="PRU00339"/>
    </source>
</evidence>
<dbReference type="EMBL" id="MUKB01000010">
    <property type="protein sequence ID" value="OPX18516.1"/>
    <property type="molecule type" value="Genomic_DNA"/>
</dbReference>
<sequence>MVDPNSAVAFNNLGNIYLQKKNFDRAIKYYNRALNIDPEYVSPLYHIGLIYYELGNRVRAESLWLRVLRIDPQHRDTQRAIKYLLRKKNL</sequence>
<comment type="caution">
    <text evidence="4">The sequence shown here is derived from an EMBL/GenBank/DDBJ whole genome shotgun (WGS) entry which is preliminary data.</text>
</comment>
<proteinExistence type="predicted"/>
<evidence type="ECO:0000313" key="4">
    <source>
        <dbReference type="EMBL" id="OPX18516.1"/>
    </source>
</evidence>
<protein>
    <submittedName>
        <fullName evidence="4">Uncharacterized protein</fullName>
    </submittedName>
</protein>
<dbReference type="SUPFAM" id="SSF48452">
    <property type="entry name" value="TPR-like"/>
    <property type="match status" value="1"/>
</dbReference>
<dbReference type="Pfam" id="PF13414">
    <property type="entry name" value="TPR_11"/>
    <property type="match status" value="1"/>
</dbReference>
<dbReference type="PROSITE" id="PS50005">
    <property type="entry name" value="TPR"/>
    <property type="match status" value="2"/>
</dbReference>
<dbReference type="AlphaFoldDB" id="A0A1V4QIG5"/>